<accession>A0AAV4P7I4</accession>
<dbReference type="AlphaFoldDB" id="A0AAV4P7I4"/>
<feature type="compositionally biased region" description="Polar residues" evidence="1">
    <location>
        <begin position="41"/>
        <end position="50"/>
    </location>
</feature>
<feature type="region of interest" description="Disordered" evidence="1">
    <location>
        <begin position="73"/>
        <end position="143"/>
    </location>
</feature>
<organism evidence="2 3">
    <name type="scientific">Caerostris extrusa</name>
    <name type="common">Bark spider</name>
    <name type="synonym">Caerostris bankana</name>
    <dbReference type="NCBI Taxonomy" id="172846"/>
    <lineage>
        <taxon>Eukaryota</taxon>
        <taxon>Metazoa</taxon>
        <taxon>Ecdysozoa</taxon>
        <taxon>Arthropoda</taxon>
        <taxon>Chelicerata</taxon>
        <taxon>Arachnida</taxon>
        <taxon>Araneae</taxon>
        <taxon>Araneomorphae</taxon>
        <taxon>Entelegynae</taxon>
        <taxon>Araneoidea</taxon>
        <taxon>Araneidae</taxon>
        <taxon>Caerostris</taxon>
    </lineage>
</organism>
<name>A0AAV4P7I4_CAEEX</name>
<dbReference type="EMBL" id="BPLR01004083">
    <property type="protein sequence ID" value="GIX91983.1"/>
    <property type="molecule type" value="Genomic_DNA"/>
</dbReference>
<dbReference type="Proteomes" id="UP001054945">
    <property type="component" value="Unassembled WGS sequence"/>
</dbReference>
<feature type="compositionally biased region" description="Basic residues" evidence="1">
    <location>
        <begin position="101"/>
        <end position="122"/>
    </location>
</feature>
<evidence type="ECO:0000313" key="2">
    <source>
        <dbReference type="EMBL" id="GIX91983.1"/>
    </source>
</evidence>
<evidence type="ECO:0000256" key="1">
    <source>
        <dbReference type="SAM" id="MobiDB-lite"/>
    </source>
</evidence>
<sequence length="143" mass="16505">MEHPPLPAIFETTHQIPPLPFRRSRGFQILTRNPKYESPSVPITTTAAQPTPNPRLFQPKMLASLIGPVLQQSASNSPWVGRDSSVEMASSKASTIASANLRHKRRKQRNVNFHKQKPRRKRLNTDQLQRQKVQKRRRRKDDL</sequence>
<comment type="caution">
    <text evidence="2">The sequence shown here is derived from an EMBL/GenBank/DDBJ whole genome shotgun (WGS) entry which is preliminary data.</text>
</comment>
<reference evidence="2 3" key="1">
    <citation type="submission" date="2021-06" db="EMBL/GenBank/DDBJ databases">
        <title>Caerostris extrusa draft genome.</title>
        <authorList>
            <person name="Kono N."/>
            <person name="Arakawa K."/>
        </authorList>
    </citation>
    <scope>NUCLEOTIDE SEQUENCE [LARGE SCALE GENOMIC DNA]</scope>
</reference>
<protein>
    <recommendedName>
        <fullName evidence="4">Mitochondrial mRNA-processing protein COX24 C-terminal domain-containing protein</fullName>
    </recommendedName>
</protein>
<gene>
    <name evidence="2" type="ORF">CEXT_54791</name>
</gene>
<evidence type="ECO:0008006" key="4">
    <source>
        <dbReference type="Google" id="ProtNLM"/>
    </source>
</evidence>
<keyword evidence="3" id="KW-1185">Reference proteome</keyword>
<evidence type="ECO:0000313" key="3">
    <source>
        <dbReference type="Proteomes" id="UP001054945"/>
    </source>
</evidence>
<feature type="compositionally biased region" description="Polar residues" evidence="1">
    <location>
        <begin position="87"/>
        <end position="98"/>
    </location>
</feature>
<feature type="region of interest" description="Disordered" evidence="1">
    <location>
        <begin position="32"/>
        <end position="53"/>
    </location>
</feature>
<proteinExistence type="predicted"/>
<feature type="compositionally biased region" description="Basic residues" evidence="1">
    <location>
        <begin position="132"/>
        <end position="143"/>
    </location>
</feature>